<dbReference type="Proteomes" id="UP000287651">
    <property type="component" value="Unassembled WGS sequence"/>
</dbReference>
<protein>
    <submittedName>
        <fullName evidence="2">Uncharacterized protein</fullName>
    </submittedName>
</protein>
<evidence type="ECO:0000256" key="1">
    <source>
        <dbReference type="SAM" id="MobiDB-lite"/>
    </source>
</evidence>
<organism evidence="2 3">
    <name type="scientific">Ensete ventricosum</name>
    <name type="common">Abyssinian banana</name>
    <name type="synonym">Musa ensete</name>
    <dbReference type="NCBI Taxonomy" id="4639"/>
    <lineage>
        <taxon>Eukaryota</taxon>
        <taxon>Viridiplantae</taxon>
        <taxon>Streptophyta</taxon>
        <taxon>Embryophyta</taxon>
        <taxon>Tracheophyta</taxon>
        <taxon>Spermatophyta</taxon>
        <taxon>Magnoliopsida</taxon>
        <taxon>Liliopsida</taxon>
        <taxon>Zingiberales</taxon>
        <taxon>Musaceae</taxon>
        <taxon>Ensete</taxon>
    </lineage>
</organism>
<gene>
    <name evidence="2" type="ORF">B296_00001971</name>
</gene>
<name>A0A427B9H5_ENSVE</name>
<dbReference type="AlphaFoldDB" id="A0A427B9H5"/>
<proteinExistence type="predicted"/>
<feature type="region of interest" description="Disordered" evidence="1">
    <location>
        <begin position="132"/>
        <end position="153"/>
    </location>
</feature>
<comment type="caution">
    <text evidence="2">The sequence shown here is derived from an EMBL/GenBank/DDBJ whole genome shotgun (WGS) entry which is preliminary data.</text>
</comment>
<reference evidence="2 3" key="1">
    <citation type="journal article" date="2014" name="Agronomy (Basel)">
        <title>A Draft Genome Sequence for Ensete ventricosum, the Drought-Tolerant Tree Against Hunger.</title>
        <authorList>
            <person name="Harrison J."/>
            <person name="Moore K.A."/>
            <person name="Paszkiewicz K."/>
            <person name="Jones T."/>
            <person name="Grant M."/>
            <person name="Ambacheew D."/>
            <person name="Muzemil S."/>
            <person name="Studholme D.J."/>
        </authorList>
    </citation>
    <scope>NUCLEOTIDE SEQUENCE [LARGE SCALE GENOMIC DNA]</scope>
</reference>
<dbReference type="EMBL" id="AMZH03000170">
    <property type="protein sequence ID" value="RRT85142.1"/>
    <property type="molecule type" value="Genomic_DNA"/>
</dbReference>
<evidence type="ECO:0000313" key="3">
    <source>
        <dbReference type="Proteomes" id="UP000287651"/>
    </source>
</evidence>
<accession>A0A427B9H5</accession>
<evidence type="ECO:0000313" key="2">
    <source>
        <dbReference type="EMBL" id="RRT85142.1"/>
    </source>
</evidence>
<sequence>MASIGSFEVGTFTMLRFVGVSDRLLLNSLKSSCNLLSMLALKASNFASIASSVAILAEEEDGHGAGRGGVRKRAVVVATIVTIGVRHRRAWLEVTSNKWGGSKATTGRGRRGQRFEAMRGWSAVAYEGHQRSWLAEEEEDSGWEQRGGGRDGR</sequence>